<dbReference type="Proteomes" id="UP000011668">
    <property type="component" value="Unassembled WGS sequence"/>
</dbReference>
<name>L8WNI3_THACA</name>
<keyword evidence="1" id="KW-0472">Membrane</keyword>
<dbReference type="HOGENOM" id="CLU_1556323_0_0_1"/>
<protein>
    <submittedName>
        <fullName evidence="2">Uncharacterized protein</fullName>
    </submittedName>
</protein>
<keyword evidence="1" id="KW-0812">Transmembrane</keyword>
<evidence type="ECO:0000256" key="1">
    <source>
        <dbReference type="SAM" id="Phobius"/>
    </source>
</evidence>
<dbReference type="OrthoDB" id="3161125at2759"/>
<evidence type="ECO:0000313" key="3">
    <source>
        <dbReference type="Proteomes" id="UP000011668"/>
    </source>
</evidence>
<dbReference type="EMBL" id="AFRT01002202">
    <property type="protein sequence ID" value="ELU38303.1"/>
    <property type="molecule type" value="Genomic_DNA"/>
</dbReference>
<organism evidence="2 3">
    <name type="scientific">Thanatephorus cucumeris (strain AG1-IA)</name>
    <name type="common">Rice sheath blight fungus</name>
    <name type="synonym">Rhizoctonia solani</name>
    <dbReference type="NCBI Taxonomy" id="983506"/>
    <lineage>
        <taxon>Eukaryota</taxon>
        <taxon>Fungi</taxon>
        <taxon>Dikarya</taxon>
        <taxon>Basidiomycota</taxon>
        <taxon>Agaricomycotina</taxon>
        <taxon>Agaricomycetes</taxon>
        <taxon>Cantharellales</taxon>
        <taxon>Ceratobasidiaceae</taxon>
        <taxon>Rhizoctonia</taxon>
        <taxon>Rhizoctonia solani AG-1</taxon>
    </lineage>
</organism>
<proteinExistence type="predicted"/>
<comment type="caution">
    <text evidence="2">The sequence shown here is derived from an EMBL/GenBank/DDBJ whole genome shotgun (WGS) entry which is preliminary data.</text>
</comment>
<accession>L8WNI3</accession>
<reference evidence="2 3" key="1">
    <citation type="journal article" date="2013" name="Nat. Commun.">
        <title>The evolution and pathogenic mechanisms of the rice sheath blight pathogen.</title>
        <authorList>
            <person name="Zheng A."/>
            <person name="Lin R."/>
            <person name="Xu L."/>
            <person name="Qin P."/>
            <person name="Tang C."/>
            <person name="Ai P."/>
            <person name="Zhang D."/>
            <person name="Liu Y."/>
            <person name="Sun Z."/>
            <person name="Feng H."/>
            <person name="Wang Y."/>
            <person name="Chen Y."/>
            <person name="Liang X."/>
            <person name="Fu R."/>
            <person name="Li Q."/>
            <person name="Zhang J."/>
            <person name="Yu X."/>
            <person name="Xie Z."/>
            <person name="Ding L."/>
            <person name="Guan P."/>
            <person name="Tang J."/>
            <person name="Liang Y."/>
            <person name="Wang S."/>
            <person name="Deng Q."/>
            <person name="Li S."/>
            <person name="Zhu J."/>
            <person name="Wang L."/>
            <person name="Liu H."/>
            <person name="Li P."/>
        </authorList>
    </citation>
    <scope>NUCLEOTIDE SEQUENCE [LARGE SCALE GENOMIC DNA]</scope>
    <source>
        <strain evidence="3">AG-1 IA</strain>
    </source>
</reference>
<dbReference type="AlphaFoldDB" id="L8WNI3"/>
<feature type="transmembrane region" description="Helical" evidence="1">
    <location>
        <begin position="142"/>
        <end position="162"/>
    </location>
</feature>
<sequence>MTSLICSRLYTPGPPTTSQPREQLTMWCDRVRIRHIQFETSETTYCNEAGHKLHRAVPIHRIQYDERFVMDVTDAQIGWGTSMRKAEEDSQHEYFAFRMWTLLYCHEDQIVYKFKTFFSRMYGAGAPSRDRVVLDGRSFPPLFHLGVLYIPVSTTLFLYTRLKPYRDVPCRR</sequence>
<keyword evidence="1" id="KW-1133">Transmembrane helix</keyword>
<evidence type="ECO:0000313" key="2">
    <source>
        <dbReference type="EMBL" id="ELU38303.1"/>
    </source>
</evidence>
<gene>
    <name evidence="2" type="ORF">AG1IA_07669</name>
</gene>
<keyword evidence="3" id="KW-1185">Reference proteome</keyword>